<evidence type="ECO:0000313" key="4">
    <source>
        <dbReference type="Proteomes" id="UP000029833"/>
    </source>
</evidence>
<dbReference type="RefSeq" id="WP_246056323.1">
    <property type="nucleotide sequence ID" value="NZ_AXNT01000007.1"/>
</dbReference>
<accession>A0A0A0BCR7</accession>
<dbReference type="Proteomes" id="UP000029833">
    <property type="component" value="Unassembled WGS sequence"/>
</dbReference>
<keyword evidence="2" id="KW-0732">Signal</keyword>
<evidence type="ECO:0008006" key="5">
    <source>
        <dbReference type="Google" id="ProtNLM"/>
    </source>
</evidence>
<dbReference type="EMBL" id="AXNT01000007">
    <property type="protein sequence ID" value="KGM03689.1"/>
    <property type="molecule type" value="Genomic_DNA"/>
</dbReference>
<feature type="region of interest" description="Disordered" evidence="1">
    <location>
        <begin position="134"/>
        <end position="169"/>
    </location>
</feature>
<dbReference type="Gene3D" id="3.40.390.10">
    <property type="entry name" value="Collagenase (Catalytic Domain)"/>
    <property type="match status" value="1"/>
</dbReference>
<dbReference type="SUPFAM" id="SSF55486">
    <property type="entry name" value="Metalloproteases ('zincins'), catalytic domain"/>
    <property type="match status" value="1"/>
</dbReference>
<gene>
    <name evidence="3" type="ORF">Q760_15680</name>
</gene>
<evidence type="ECO:0000313" key="3">
    <source>
        <dbReference type="EMBL" id="KGM03689.1"/>
    </source>
</evidence>
<organism evidence="3 4">
    <name type="scientific">Cellulomonas cellasea DSM 20118</name>
    <dbReference type="NCBI Taxonomy" id="1408250"/>
    <lineage>
        <taxon>Bacteria</taxon>
        <taxon>Bacillati</taxon>
        <taxon>Actinomycetota</taxon>
        <taxon>Actinomycetes</taxon>
        <taxon>Micrococcales</taxon>
        <taxon>Cellulomonadaceae</taxon>
        <taxon>Cellulomonas</taxon>
    </lineage>
</organism>
<proteinExistence type="predicted"/>
<comment type="caution">
    <text evidence="3">The sequence shown here is derived from an EMBL/GenBank/DDBJ whole genome shotgun (WGS) entry which is preliminary data.</text>
</comment>
<dbReference type="GO" id="GO:0008237">
    <property type="term" value="F:metallopeptidase activity"/>
    <property type="evidence" value="ECO:0007669"/>
    <property type="project" value="InterPro"/>
</dbReference>
<feature type="compositionally biased region" description="Polar residues" evidence="1">
    <location>
        <begin position="135"/>
        <end position="161"/>
    </location>
</feature>
<dbReference type="AlphaFoldDB" id="A0A0A0BCR7"/>
<feature type="signal peptide" evidence="2">
    <location>
        <begin position="1"/>
        <end position="20"/>
    </location>
</feature>
<reference evidence="3 4" key="1">
    <citation type="submission" date="2013-10" db="EMBL/GenBank/DDBJ databases">
        <authorList>
            <person name="Wang G."/>
            <person name="Zhuang W."/>
        </authorList>
    </citation>
    <scope>NUCLEOTIDE SEQUENCE [LARGE SCALE GENOMIC DNA]</scope>
    <source>
        <strain evidence="3 4">DSM 20118</strain>
    </source>
</reference>
<evidence type="ECO:0000256" key="1">
    <source>
        <dbReference type="SAM" id="MobiDB-lite"/>
    </source>
</evidence>
<name>A0A0A0BCR7_9CELL</name>
<keyword evidence="4" id="KW-1185">Reference proteome</keyword>
<evidence type="ECO:0000256" key="2">
    <source>
        <dbReference type="SAM" id="SignalP"/>
    </source>
</evidence>
<protein>
    <recommendedName>
        <fullName evidence="5">Peptidase M10 metallopeptidase domain-containing protein</fullName>
    </recommendedName>
</protein>
<feature type="chain" id="PRO_5001959458" description="Peptidase M10 metallopeptidase domain-containing protein" evidence="2">
    <location>
        <begin position="21"/>
        <end position="169"/>
    </location>
</feature>
<sequence length="169" mass="18124">MATLGLALALGSATMTSASADYYSGGMPSRSWNVRAVGINDTWVGFLDTGRSHWNNSGAGTSLGRSTSAASTFTAARYDQSWFGLYSPSGIRGINRTFAIKVNARTLSEQSGSNMTAWSISTTTHELGHGLSLADNPNTSASSLMKHSRNRTTVQRPQSYDVSEVERIY</sequence>
<dbReference type="InterPro" id="IPR024079">
    <property type="entry name" value="MetalloPept_cat_dom_sf"/>
</dbReference>